<dbReference type="EMBL" id="MN739849">
    <property type="protein sequence ID" value="QHT74396.1"/>
    <property type="molecule type" value="Genomic_DNA"/>
</dbReference>
<evidence type="ECO:0000313" key="1">
    <source>
        <dbReference type="EMBL" id="QHT74396.1"/>
    </source>
</evidence>
<name>A0A6C0H2D3_9ZZZZ</name>
<dbReference type="InterPro" id="IPR029063">
    <property type="entry name" value="SAM-dependent_MTases_sf"/>
</dbReference>
<accession>A0A6C0H2D3</accession>
<reference evidence="1" key="1">
    <citation type="journal article" date="2020" name="Nature">
        <title>Giant virus diversity and host interactions through global metagenomics.</title>
        <authorList>
            <person name="Schulz F."/>
            <person name="Roux S."/>
            <person name="Paez-Espino D."/>
            <person name="Jungbluth S."/>
            <person name="Walsh D.A."/>
            <person name="Denef V.J."/>
            <person name="McMahon K.D."/>
            <person name="Konstantinidis K.T."/>
            <person name="Eloe-Fadrosh E.A."/>
            <person name="Kyrpides N.C."/>
            <person name="Woyke T."/>
        </authorList>
    </citation>
    <scope>NUCLEOTIDE SEQUENCE</scope>
    <source>
        <strain evidence="1">GVMAG-M-3300023179-59</strain>
    </source>
</reference>
<organism evidence="1">
    <name type="scientific">viral metagenome</name>
    <dbReference type="NCBI Taxonomy" id="1070528"/>
    <lineage>
        <taxon>unclassified sequences</taxon>
        <taxon>metagenomes</taxon>
        <taxon>organismal metagenomes</taxon>
    </lineage>
</organism>
<dbReference type="Gene3D" id="3.40.50.150">
    <property type="entry name" value="Vaccinia Virus protein VP39"/>
    <property type="match status" value="1"/>
</dbReference>
<sequence length="407" mass="48084">MFVFEYDIEWSAMSVVKYFFSMYNKILYIEMEILSETEFINIFSKPKKPQNTFESFYNSATVNNISLKEYLSNKSITKDDVRELYKNIVKRNEYLSRFYNLSLRIQESNISIDIPPMKSQHMNNNQDIVYKNMIRNIHYKDILQNTKSGMDNTKTFFDVLKDLYLEHKIDYKLLTPSAIHYIKEGRIGSVFSSYYFRASIMNPYLVYSLNLSVLKGTRIFTPTLGWSSYMYGFLECNSVIEYVGTDVIPSVCEKTKQLAKILHPEKKTTIYCKPSENLAKNESFLNKYKGYFDVVFFSPPYYTLEIYEGGKQSTEQYKTYEEWLDKYWEKTIQLCHHVLTNGGKICYVLSGYGSENTTESYDLIKDMNSIAKKYFKFKSMQPMYNKNVHVTKHKDTSEKIIILEKKI</sequence>
<evidence type="ECO:0008006" key="2">
    <source>
        <dbReference type="Google" id="ProtNLM"/>
    </source>
</evidence>
<protein>
    <recommendedName>
        <fullName evidence="2">DNA methylase N-4/N-6 domain-containing protein</fullName>
    </recommendedName>
</protein>
<dbReference type="AlphaFoldDB" id="A0A6C0H2D3"/>
<dbReference type="SUPFAM" id="SSF53335">
    <property type="entry name" value="S-adenosyl-L-methionine-dependent methyltransferases"/>
    <property type="match status" value="1"/>
</dbReference>
<proteinExistence type="predicted"/>